<evidence type="ECO:0000313" key="3">
    <source>
        <dbReference type="EMBL" id="TCP07527.1"/>
    </source>
</evidence>
<keyword evidence="4" id="KW-1185">Reference proteome</keyword>
<evidence type="ECO:0000313" key="4">
    <source>
        <dbReference type="Proteomes" id="UP000239406"/>
    </source>
</evidence>
<feature type="domain" description="Cupin type-2" evidence="1">
    <location>
        <begin position="31"/>
        <end position="97"/>
    </location>
</feature>
<organism evidence="2 4">
    <name type="scientific">Caldimonas thermodepolymerans</name>
    <dbReference type="NCBI Taxonomy" id="215580"/>
    <lineage>
        <taxon>Bacteria</taxon>
        <taxon>Pseudomonadati</taxon>
        <taxon>Pseudomonadota</taxon>
        <taxon>Betaproteobacteria</taxon>
        <taxon>Burkholderiales</taxon>
        <taxon>Sphaerotilaceae</taxon>
        <taxon>Caldimonas</taxon>
    </lineage>
</organism>
<dbReference type="InterPro" id="IPR013096">
    <property type="entry name" value="Cupin_2"/>
</dbReference>
<dbReference type="Pfam" id="PF07883">
    <property type="entry name" value="Cupin_2"/>
    <property type="match status" value="1"/>
</dbReference>
<evidence type="ECO:0000313" key="2">
    <source>
        <dbReference type="EMBL" id="PPE70990.1"/>
    </source>
</evidence>
<dbReference type="SUPFAM" id="SSF51182">
    <property type="entry name" value="RmlC-like cupins"/>
    <property type="match status" value="1"/>
</dbReference>
<sequence>MKASLHEALAQLPGGHGERYRQVLAHGSMRVEVYAPRGTDAQQPHAQDELYLVVSGHGVFRNGETRHAFGPGDCLFVPAGREHRFESFSDDFVTWVVFWGPEGGEGEMA</sequence>
<protein>
    <submittedName>
        <fullName evidence="2 3">Cupin domain</fullName>
    </submittedName>
</protein>
<proteinExistence type="predicted"/>
<dbReference type="Proteomes" id="UP000239406">
    <property type="component" value="Unassembled WGS sequence"/>
</dbReference>
<dbReference type="EMBL" id="SLXF01000004">
    <property type="protein sequence ID" value="TCP07527.1"/>
    <property type="molecule type" value="Genomic_DNA"/>
</dbReference>
<dbReference type="OrthoDB" id="9798709at2"/>
<dbReference type="Gene3D" id="2.60.120.10">
    <property type="entry name" value="Jelly Rolls"/>
    <property type="match status" value="1"/>
</dbReference>
<dbReference type="Proteomes" id="UP000294772">
    <property type="component" value="Unassembled WGS sequence"/>
</dbReference>
<evidence type="ECO:0000259" key="1">
    <source>
        <dbReference type="Pfam" id="PF07883"/>
    </source>
</evidence>
<evidence type="ECO:0000313" key="5">
    <source>
        <dbReference type="Proteomes" id="UP000294772"/>
    </source>
</evidence>
<reference evidence="3 5" key="2">
    <citation type="submission" date="2019-03" db="EMBL/GenBank/DDBJ databases">
        <title>Genomic Encyclopedia of Type Strains, Phase IV (KMG-IV): sequencing the most valuable type-strain genomes for metagenomic binning, comparative biology and taxonomic classification.</title>
        <authorList>
            <person name="Goeker M."/>
        </authorList>
    </citation>
    <scope>NUCLEOTIDE SEQUENCE [LARGE SCALE GENOMIC DNA]</scope>
    <source>
        <strain evidence="3 5">DSM 15264</strain>
    </source>
</reference>
<dbReference type="EMBL" id="PSNY01000003">
    <property type="protein sequence ID" value="PPE70990.1"/>
    <property type="molecule type" value="Genomic_DNA"/>
</dbReference>
<dbReference type="AlphaFoldDB" id="A0A2S5T7M1"/>
<dbReference type="RefSeq" id="WP_104356251.1">
    <property type="nucleotide sequence ID" value="NZ_CALFFA010000016.1"/>
</dbReference>
<reference evidence="2 4" key="1">
    <citation type="submission" date="2018-02" db="EMBL/GenBank/DDBJ databases">
        <title>Reclassifiation of [Polyangium] brachysporum DSM 7029 as Guopingzhaonella breviflexa gen. nov., sp. nov., a member of the family Comamonadaceae.</title>
        <authorList>
            <person name="Tang B."/>
        </authorList>
    </citation>
    <scope>NUCLEOTIDE SEQUENCE [LARGE SCALE GENOMIC DNA]</scope>
    <source>
        <strain evidence="2 4">DSM 15344</strain>
    </source>
</reference>
<accession>A0A2S5T7M1</accession>
<dbReference type="InterPro" id="IPR014710">
    <property type="entry name" value="RmlC-like_jellyroll"/>
</dbReference>
<comment type="caution">
    <text evidence="2">The sequence shown here is derived from an EMBL/GenBank/DDBJ whole genome shotgun (WGS) entry which is preliminary data.</text>
</comment>
<name>A0A2S5T7M1_9BURK</name>
<gene>
    <name evidence="2" type="ORF">C1702_03225</name>
    <name evidence="3" type="ORF">EV676_10482</name>
</gene>
<dbReference type="InterPro" id="IPR011051">
    <property type="entry name" value="RmlC_Cupin_sf"/>
</dbReference>